<proteinExistence type="predicted"/>
<protein>
    <submittedName>
        <fullName evidence="1">Uncharacterized protein</fullName>
    </submittedName>
</protein>
<name>A0A368QS18_SETIT</name>
<evidence type="ECO:0000313" key="1">
    <source>
        <dbReference type="EMBL" id="RCV20761.1"/>
    </source>
</evidence>
<reference evidence="1" key="2">
    <citation type="submission" date="2015-07" db="EMBL/GenBank/DDBJ databases">
        <authorList>
            <person name="Noorani M."/>
        </authorList>
    </citation>
    <scope>NUCLEOTIDE SEQUENCE</scope>
    <source>
        <strain evidence="1">Yugu1</strain>
    </source>
</reference>
<gene>
    <name evidence="1" type="ORF">SETIT_4G083600v2</name>
</gene>
<dbReference type="AlphaFoldDB" id="A0A368QS18"/>
<organism evidence="1">
    <name type="scientific">Setaria italica</name>
    <name type="common">Foxtail millet</name>
    <name type="synonym">Panicum italicum</name>
    <dbReference type="NCBI Taxonomy" id="4555"/>
    <lineage>
        <taxon>Eukaryota</taxon>
        <taxon>Viridiplantae</taxon>
        <taxon>Streptophyta</taxon>
        <taxon>Embryophyta</taxon>
        <taxon>Tracheophyta</taxon>
        <taxon>Spermatophyta</taxon>
        <taxon>Magnoliopsida</taxon>
        <taxon>Liliopsida</taxon>
        <taxon>Poales</taxon>
        <taxon>Poaceae</taxon>
        <taxon>PACMAD clade</taxon>
        <taxon>Panicoideae</taxon>
        <taxon>Panicodae</taxon>
        <taxon>Paniceae</taxon>
        <taxon>Cenchrinae</taxon>
        <taxon>Setaria</taxon>
    </lineage>
</organism>
<reference evidence="1" key="1">
    <citation type="journal article" date="2012" name="Nat. Biotechnol.">
        <title>Reference genome sequence of the model plant Setaria.</title>
        <authorList>
            <person name="Bennetzen J.L."/>
            <person name="Schmutz J."/>
            <person name="Wang H."/>
            <person name="Percifield R."/>
            <person name="Hawkins J."/>
            <person name="Pontaroli A.C."/>
            <person name="Estep M."/>
            <person name="Feng L."/>
            <person name="Vaughn J.N."/>
            <person name="Grimwood J."/>
            <person name="Jenkins J."/>
            <person name="Barry K."/>
            <person name="Lindquist E."/>
            <person name="Hellsten U."/>
            <person name="Deshpande S."/>
            <person name="Wang X."/>
            <person name="Wu X."/>
            <person name="Mitros T."/>
            <person name="Triplett J."/>
            <person name="Yang X."/>
            <person name="Ye C.Y."/>
            <person name="Mauro-Herrera M."/>
            <person name="Wang L."/>
            <person name="Li P."/>
            <person name="Sharma M."/>
            <person name="Sharma R."/>
            <person name="Ronald P.C."/>
            <person name="Panaud O."/>
            <person name="Kellogg E.A."/>
            <person name="Brutnell T.P."/>
            <person name="Doust A.N."/>
            <person name="Tuskan G.A."/>
            <person name="Rokhsar D."/>
            <person name="Devos K.M."/>
        </authorList>
    </citation>
    <scope>NUCLEOTIDE SEQUENCE [LARGE SCALE GENOMIC DNA]</scope>
    <source>
        <strain evidence="1">Yugu1</strain>
    </source>
</reference>
<dbReference type="EMBL" id="CM003531">
    <property type="protein sequence ID" value="RCV20761.1"/>
    <property type="molecule type" value="Genomic_DNA"/>
</dbReference>
<sequence length="196" mass="21309">MKSRASFDHVVVRCETSDHLMAQSRDVAFHLLRRPSRELAAGNRRGFHCAPAATTPPQALLEAQAAAAGLQLQRLRSSSHPTRSPTFAEKRAVPAQFDMLPLPPSPGRRTLFLTSTRSRRGSTTQLHHNMLPRFLILGATAPAPVLSTSPSIPGTIHPQVGEQLQAQTYSLSPLLAKDSTKYAVPNTVTCTLEMNS</sequence>
<accession>A0A368QS18</accession>